<dbReference type="RefSeq" id="WP_214172502.1">
    <property type="nucleotide sequence ID" value="NZ_JAHCVJ010000006.1"/>
</dbReference>
<dbReference type="PANTHER" id="PTHR34408:SF1">
    <property type="entry name" value="GLYCOSYL HYDROLASE FAMILY 19 DOMAIN-CONTAINING PROTEIN HI_1415"/>
    <property type="match status" value="1"/>
</dbReference>
<gene>
    <name evidence="1" type="ORF">KI809_15625</name>
</gene>
<accession>A0AAW4LCI4</accession>
<evidence type="ECO:0000313" key="1">
    <source>
        <dbReference type="EMBL" id="MBT0665739.1"/>
    </source>
</evidence>
<dbReference type="Proteomes" id="UP000811899">
    <property type="component" value="Unassembled WGS sequence"/>
</dbReference>
<keyword evidence="2" id="KW-1185">Reference proteome</keyword>
<reference evidence="1 2" key="1">
    <citation type="submission" date="2021-05" db="EMBL/GenBank/DDBJ databases">
        <title>The draft genome of Geobacter pelophilus DSM 12255.</title>
        <authorList>
            <person name="Xu Z."/>
            <person name="Masuda Y."/>
            <person name="Itoh H."/>
            <person name="Senoo K."/>
        </authorList>
    </citation>
    <scope>NUCLEOTIDE SEQUENCE [LARGE SCALE GENOMIC DNA]</scope>
    <source>
        <strain evidence="1 2">DSM 12255</strain>
    </source>
</reference>
<organism evidence="1 2">
    <name type="scientific">Geoanaerobacter pelophilus</name>
    <dbReference type="NCBI Taxonomy" id="60036"/>
    <lineage>
        <taxon>Bacteria</taxon>
        <taxon>Pseudomonadati</taxon>
        <taxon>Thermodesulfobacteriota</taxon>
        <taxon>Desulfuromonadia</taxon>
        <taxon>Geobacterales</taxon>
        <taxon>Geobacteraceae</taxon>
        <taxon>Geoanaerobacter</taxon>
    </lineage>
</organism>
<dbReference type="InterPro" id="IPR052354">
    <property type="entry name" value="Cell_Wall_Dynamics_Protein"/>
</dbReference>
<dbReference type="SUPFAM" id="SSF53955">
    <property type="entry name" value="Lysozyme-like"/>
    <property type="match status" value="1"/>
</dbReference>
<proteinExistence type="predicted"/>
<dbReference type="AlphaFoldDB" id="A0AAW4LCI4"/>
<dbReference type="PANTHER" id="PTHR34408">
    <property type="entry name" value="FAMILY PROTEIN, PUTATIVE-RELATED"/>
    <property type="match status" value="1"/>
</dbReference>
<protein>
    <submittedName>
        <fullName evidence="1">Glycoside hydrolase family 19 protein</fullName>
    </submittedName>
</protein>
<dbReference type="GO" id="GO:0016787">
    <property type="term" value="F:hydrolase activity"/>
    <property type="evidence" value="ECO:0007669"/>
    <property type="project" value="UniProtKB-KW"/>
</dbReference>
<dbReference type="InterPro" id="IPR023346">
    <property type="entry name" value="Lysozyme-like_dom_sf"/>
</dbReference>
<evidence type="ECO:0000313" key="2">
    <source>
        <dbReference type="Proteomes" id="UP000811899"/>
    </source>
</evidence>
<keyword evidence="1" id="KW-0378">Hydrolase</keyword>
<sequence>MISVEQFVKLFPQNKHPQAWTDALNAILPKYGINTRLRIMAFLAQCGHESNGFTDVIENLNYSAEALTLTWPKRFPQGVAEEYARQPERIANRAYADRMGNGPESSGDGWKHRGRGVIQITGKDKYLEFAKAAGKSYDDVFAYLETKEGAIESACWFWVNNGCNALADADKFIALTKRINGGTNGIDDRMARYELATKLFM</sequence>
<dbReference type="EMBL" id="JAHCVJ010000006">
    <property type="protein sequence ID" value="MBT0665739.1"/>
    <property type="molecule type" value="Genomic_DNA"/>
</dbReference>
<name>A0AAW4LCI4_9BACT</name>
<dbReference type="Gene3D" id="1.10.530.10">
    <property type="match status" value="1"/>
</dbReference>
<comment type="caution">
    <text evidence="1">The sequence shown here is derived from an EMBL/GenBank/DDBJ whole genome shotgun (WGS) entry which is preliminary data.</text>
</comment>